<dbReference type="PANTHER" id="PTHR43848">
    <property type="entry name" value="PUTRESCINE TRANSPORT SYSTEM PERMEASE PROTEIN POTI"/>
    <property type="match status" value="1"/>
</dbReference>
<dbReference type="AlphaFoldDB" id="A0A414NWL6"/>
<dbReference type="CDD" id="cd06261">
    <property type="entry name" value="TM_PBP2"/>
    <property type="match status" value="1"/>
</dbReference>
<feature type="transmembrane region" description="Helical" evidence="8">
    <location>
        <begin position="229"/>
        <end position="250"/>
    </location>
</feature>
<feature type="transmembrane region" description="Helical" evidence="8">
    <location>
        <begin position="182"/>
        <end position="203"/>
    </location>
</feature>
<dbReference type="Pfam" id="PF00528">
    <property type="entry name" value="BPD_transp_1"/>
    <property type="match status" value="1"/>
</dbReference>
<keyword evidence="3 8" id="KW-0813">Transport</keyword>
<evidence type="ECO:0000256" key="5">
    <source>
        <dbReference type="ARBA" id="ARBA00022692"/>
    </source>
</evidence>
<evidence type="ECO:0000256" key="7">
    <source>
        <dbReference type="ARBA" id="ARBA00023136"/>
    </source>
</evidence>
<keyword evidence="7 8" id="KW-0472">Membrane</keyword>
<dbReference type="SUPFAM" id="SSF161098">
    <property type="entry name" value="MetI-like"/>
    <property type="match status" value="1"/>
</dbReference>
<sequence length="264" mass="29446">MAKLKKIYLGIIILFLYAPILVLIAQSFNASRYRGQWTGFTLQWYEKLFTSEDIIEAFLNTLTIGLTAAFFATLLGLVTALAIRNFSKKSQLAIRGLANVPLLNADIVTGIALMLLFLGFGLRLGYDTILMAHIVINLPYAMLCILPQVMGLDRVCYEAALDLGATPFQAFRKVILPELRPGIAAAFLLSFAMSADDFIVTYFTKGAGIDTLTTAIYAQLKLGIHPEMYALSTLFFLGVIVFVALLMVNWRLLKRRQGKEWEEE</sequence>
<dbReference type="PROSITE" id="PS50928">
    <property type="entry name" value="ABC_TM1"/>
    <property type="match status" value="1"/>
</dbReference>
<feature type="transmembrane region" description="Helical" evidence="8">
    <location>
        <begin position="7"/>
        <end position="28"/>
    </location>
</feature>
<protein>
    <submittedName>
        <fullName evidence="10">ABC transporter permease</fullName>
    </submittedName>
</protein>
<evidence type="ECO:0000256" key="4">
    <source>
        <dbReference type="ARBA" id="ARBA00022475"/>
    </source>
</evidence>
<name>A0A414NWL6_9FIRM</name>
<keyword evidence="4" id="KW-1003">Cell membrane</keyword>
<dbReference type="InterPro" id="IPR035906">
    <property type="entry name" value="MetI-like_sf"/>
</dbReference>
<evidence type="ECO:0000256" key="8">
    <source>
        <dbReference type="RuleBase" id="RU363032"/>
    </source>
</evidence>
<feature type="transmembrane region" description="Helical" evidence="8">
    <location>
        <begin position="57"/>
        <end position="83"/>
    </location>
</feature>
<proteinExistence type="inferred from homology"/>
<comment type="caution">
    <text evidence="10">The sequence shown here is derived from an EMBL/GenBank/DDBJ whole genome shotgun (WGS) entry which is preliminary data.</text>
</comment>
<accession>A0A414NWL6</accession>
<evidence type="ECO:0000313" key="11">
    <source>
        <dbReference type="Proteomes" id="UP000283442"/>
    </source>
</evidence>
<keyword evidence="6 8" id="KW-1133">Transmembrane helix</keyword>
<evidence type="ECO:0000256" key="2">
    <source>
        <dbReference type="ARBA" id="ARBA00007069"/>
    </source>
</evidence>
<dbReference type="PANTHER" id="PTHR43848:SF2">
    <property type="entry name" value="PUTRESCINE TRANSPORT SYSTEM PERMEASE PROTEIN POTI"/>
    <property type="match status" value="1"/>
</dbReference>
<feature type="domain" description="ABC transmembrane type-1" evidence="9">
    <location>
        <begin position="58"/>
        <end position="246"/>
    </location>
</feature>
<dbReference type="InterPro" id="IPR051789">
    <property type="entry name" value="Bact_Polyamine_Transport"/>
</dbReference>
<dbReference type="GO" id="GO:0005886">
    <property type="term" value="C:plasma membrane"/>
    <property type="evidence" value="ECO:0007669"/>
    <property type="project" value="UniProtKB-SubCell"/>
</dbReference>
<reference evidence="10 11" key="1">
    <citation type="submission" date="2018-08" db="EMBL/GenBank/DDBJ databases">
        <title>A genome reference for cultivated species of the human gut microbiota.</title>
        <authorList>
            <person name="Zou Y."/>
            <person name="Xue W."/>
            <person name="Luo G."/>
        </authorList>
    </citation>
    <scope>NUCLEOTIDE SEQUENCE [LARGE SCALE GENOMIC DNA]</scope>
    <source>
        <strain evidence="10 11">AM25-21AC</strain>
    </source>
</reference>
<keyword evidence="5 8" id="KW-0812">Transmembrane</keyword>
<dbReference type="Gene3D" id="1.10.3720.10">
    <property type="entry name" value="MetI-like"/>
    <property type="match status" value="1"/>
</dbReference>
<dbReference type="GO" id="GO:0055085">
    <property type="term" value="P:transmembrane transport"/>
    <property type="evidence" value="ECO:0007669"/>
    <property type="project" value="InterPro"/>
</dbReference>
<comment type="similarity">
    <text evidence="2">Belongs to the binding-protein-dependent transport system permease family. CysTW subfamily.</text>
</comment>
<dbReference type="EMBL" id="QRHE01000006">
    <property type="protein sequence ID" value="RHF51531.1"/>
    <property type="molecule type" value="Genomic_DNA"/>
</dbReference>
<dbReference type="Proteomes" id="UP000283442">
    <property type="component" value="Unassembled WGS sequence"/>
</dbReference>
<evidence type="ECO:0000256" key="1">
    <source>
        <dbReference type="ARBA" id="ARBA00004651"/>
    </source>
</evidence>
<dbReference type="RefSeq" id="WP_118176153.1">
    <property type="nucleotide sequence ID" value="NZ_CBCSRO010000007.1"/>
</dbReference>
<gene>
    <name evidence="10" type="ORF">DW674_07150</name>
</gene>
<evidence type="ECO:0000313" key="10">
    <source>
        <dbReference type="EMBL" id="RHF51531.1"/>
    </source>
</evidence>
<dbReference type="OrthoDB" id="9782004at2"/>
<evidence type="ECO:0000256" key="3">
    <source>
        <dbReference type="ARBA" id="ARBA00022448"/>
    </source>
</evidence>
<dbReference type="InterPro" id="IPR000515">
    <property type="entry name" value="MetI-like"/>
</dbReference>
<feature type="transmembrane region" description="Helical" evidence="8">
    <location>
        <begin position="103"/>
        <end position="122"/>
    </location>
</feature>
<feature type="transmembrane region" description="Helical" evidence="8">
    <location>
        <begin position="128"/>
        <end position="146"/>
    </location>
</feature>
<evidence type="ECO:0000256" key="6">
    <source>
        <dbReference type="ARBA" id="ARBA00022989"/>
    </source>
</evidence>
<comment type="subcellular location">
    <subcellularLocation>
        <location evidence="1 8">Cell membrane</location>
        <topology evidence="1 8">Multi-pass membrane protein</topology>
    </subcellularLocation>
</comment>
<evidence type="ECO:0000259" key="9">
    <source>
        <dbReference type="PROSITE" id="PS50928"/>
    </source>
</evidence>
<organism evidence="10 11">
    <name type="scientific">Mitsuokella multacida</name>
    <dbReference type="NCBI Taxonomy" id="52226"/>
    <lineage>
        <taxon>Bacteria</taxon>
        <taxon>Bacillati</taxon>
        <taxon>Bacillota</taxon>
        <taxon>Negativicutes</taxon>
        <taxon>Selenomonadales</taxon>
        <taxon>Selenomonadaceae</taxon>
        <taxon>Mitsuokella</taxon>
    </lineage>
</organism>